<evidence type="ECO:0000256" key="1">
    <source>
        <dbReference type="ARBA" id="ARBA00022723"/>
    </source>
</evidence>
<keyword evidence="1" id="KW-0479">Metal-binding</keyword>
<protein>
    <recommendedName>
        <fullName evidence="6">SP-RING-type domain-containing protein</fullName>
    </recommendedName>
</protein>
<keyword evidence="2 4" id="KW-0863">Zinc-finger</keyword>
<dbReference type="GO" id="GO:0016925">
    <property type="term" value="P:protein sumoylation"/>
    <property type="evidence" value="ECO:0007669"/>
    <property type="project" value="TreeGrafter"/>
</dbReference>
<evidence type="ECO:0000259" key="6">
    <source>
        <dbReference type="PROSITE" id="PS51044"/>
    </source>
</evidence>
<dbReference type="Gene3D" id="3.30.40.10">
    <property type="entry name" value="Zinc/RING finger domain, C3HC4 (zinc finger)"/>
    <property type="match status" value="1"/>
</dbReference>
<accession>A0A8H4RJY7</accession>
<evidence type="ECO:0000256" key="5">
    <source>
        <dbReference type="SAM" id="MobiDB-lite"/>
    </source>
</evidence>
<evidence type="ECO:0000256" key="3">
    <source>
        <dbReference type="ARBA" id="ARBA00022833"/>
    </source>
</evidence>
<dbReference type="GO" id="GO:0008270">
    <property type="term" value="F:zinc ion binding"/>
    <property type="evidence" value="ECO:0007669"/>
    <property type="project" value="UniProtKB-KW"/>
</dbReference>
<organism evidence="7 8">
    <name type="scientific">Cudoniella acicularis</name>
    <dbReference type="NCBI Taxonomy" id="354080"/>
    <lineage>
        <taxon>Eukaryota</taxon>
        <taxon>Fungi</taxon>
        <taxon>Dikarya</taxon>
        <taxon>Ascomycota</taxon>
        <taxon>Pezizomycotina</taxon>
        <taxon>Leotiomycetes</taxon>
        <taxon>Helotiales</taxon>
        <taxon>Tricladiaceae</taxon>
        <taxon>Cudoniella</taxon>
    </lineage>
</organism>
<dbReference type="PROSITE" id="PS51044">
    <property type="entry name" value="ZF_SP_RING"/>
    <property type="match status" value="1"/>
</dbReference>
<feature type="region of interest" description="Disordered" evidence="5">
    <location>
        <begin position="807"/>
        <end position="840"/>
    </location>
</feature>
<proteinExistence type="predicted"/>
<dbReference type="Proteomes" id="UP000566819">
    <property type="component" value="Unassembled WGS sequence"/>
</dbReference>
<feature type="region of interest" description="Disordered" evidence="5">
    <location>
        <begin position="93"/>
        <end position="120"/>
    </location>
</feature>
<feature type="region of interest" description="Disordered" evidence="5">
    <location>
        <begin position="555"/>
        <end position="661"/>
    </location>
</feature>
<evidence type="ECO:0000313" key="7">
    <source>
        <dbReference type="EMBL" id="KAF4630616.1"/>
    </source>
</evidence>
<feature type="compositionally biased region" description="Polar residues" evidence="5">
    <location>
        <begin position="260"/>
        <end position="275"/>
    </location>
</feature>
<feature type="compositionally biased region" description="Polar residues" evidence="5">
    <location>
        <begin position="596"/>
        <end position="608"/>
    </location>
</feature>
<sequence>MRRPPDKDRNAVLSERDVVSSNSTLNTVFGGARQKSWMVGAGTPVRPTPRANISKAPVSQVSFAQRSMGSVLPSPAPSDEPSPILSNVIINDLRETPRETNTNENQRPSMLSNNRSTQDVRHLASEADLNATMASAAQSQISSPYLPARLQAVETQVPRAAEVQSPAPIDSQNLGATDMQSARPTNSSNPVSSQATDSPRLQNRANLPQDFQPTVTRNEAPTPSQVQSTPEQRPAPRPPPLRLAESTGGSPSVRYFPETGGQQLPSPGQINPMSPRTPSELPLPSTMVHQTRAYPSPVANPMHPYKRQRTQPPAMPSLEPRIALIDQHIESAGGMENLNNALERPRFQLLADACRTEDAFYVALHQIFCVWDLPDPSQITGIPDFPSSKTLLIAFKIIGQLIRENEGLAPNHKKWFARFPSPLADLMKTSEPYRRTVREVGIFLSKLATDWLTFSQNCTARQYPPLVDELVQRMGLLSPILQGVVFTAMRRNLGITDEPVGHKMEDVFKRDRKDHQTLANRYNTARPPTDKEIKERNQILANEYLLLRNQHFQARRPSGSTAGNPLNRLPTPVAPSTSNFQPTSLAVSQAEALQNPRRQNTSSPNIPGNWQPAARHPPPPVRMNSTSSPNPAVVAMTGRPPSVSSQNGYQNTPSPIPMQGLSMQSPVQQAFPMLRSNDNQVQPRQGQAYSPVNQNAVFHQNQPQNPDPRPQQTQLSTQQLQQLAAQQQYNVQQVQQQQQLQLQYQHPAQLQPQQVQLQFQHPAQQQQHPQYQHPAQHHQAATMQQHSQQQMQQVLNMNRAAQIRRDSTHFTDSQHRPVSRTNSVSSTGRRTPNGQSPRMVQGVIIDPGSRIVRQNQPHPLDRSLLPPLTMPPMQPISNPDITALHQAHLRSPILVVSRNSQVEKPQDDPSHRFYQTVRGFAFGPTAISKDSPITKFEFQISDDEFVRVARDHPTYPGKPNTRELKSGSLQYRLRCIQTRRDVTMCLTPDWVVTDTSWPDTTFLSFNRAQLELRRKYHHGKDLPVDVTPHVLNSGPNVMNRVTITTPKWRQKLKDVTYFFAVEVIEVFQHKQIMDTVVHFQRIPSSTTLDAIKKSLAPKDDDDDFAMVIGDLVIDLADPFTARIFEIPVRGSSCLHRECFDLETFLLTRNSKLKRPQQPCMPDIWKCPLCSKDARPYNLQVDEFLLSVREELASRNQLDVKAILISPDGNWKPRVEATPKRKASKHPYDDDSTDDEASQQRLPSVPAEKGNNRVVEVIDLDD</sequence>
<dbReference type="PANTHER" id="PTHR10782">
    <property type="entry name" value="ZINC FINGER MIZ DOMAIN-CONTAINING PROTEIN"/>
    <property type="match status" value="1"/>
</dbReference>
<dbReference type="InterPro" id="IPR004181">
    <property type="entry name" value="Znf_MIZ"/>
</dbReference>
<feature type="compositionally biased region" description="Polar residues" evidence="5">
    <location>
        <begin position="574"/>
        <end position="587"/>
    </location>
</feature>
<feature type="compositionally biased region" description="Low complexity" evidence="5">
    <location>
        <begin position="700"/>
        <end position="719"/>
    </location>
</feature>
<feature type="region of interest" description="Disordered" evidence="5">
    <location>
        <begin position="698"/>
        <end position="719"/>
    </location>
</feature>
<feature type="domain" description="SP-RING-type" evidence="6">
    <location>
        <begin position="1100"/>
        <end position="1193"/>
    </location>
</feature>
<gene>
    <name evidence="7" type="ORF">G7Y89_g7523</name>
</gene>
<dbReference type="EMBL" id="JAAMPI010000532">
    <property type="protein sequence ID" value="KAF4630616.1"/>
    <property type="molecule type" value="Genomic_DNA"/>
</dbReference>
<dbReference type="PANTHER" id="PTHR10782:SF4">
    <property type="entry name" value="TONALLI, ISOFORM E"/>
    <property type="match status" value="1"/>
</dbReference>
<keyword evidence="3" id="KW-0862">Zinc</keyword>
<dbReference type="AlphaFoldDB" id="A0A8H4RJY7"/>
<feature type="region of interest" description="Disordered" evidence="5">
    <location>
        <begin position="157"/>
        <end position="275"/>
    </location>
</feature>
<evidence type="ECO:0000256" key="4">
    <source>
        <dbReference type="PROSITE-ProRule" id="PRU00452"/>
    </source>
</evidence>
<evidence type="ECO:0000256" key="2">
    <source>
        <dbReference type="ARBA" id="ARBA00022771"/>
    </source>
</evidence>
<feature type="compositionally biased region" description="Polar residues" evidence="5">
    <location>
        <begin position="170"/>
        <end position="231"/>
    </location>
</feature>
<dbReference type="OrthoDB" id="27975at2759"/>
<dbReference type="Pfam" id="PF02891">
    <property type="entry name" value="zf-MIZ"/>
    <property type="match status" value="1"/>
</dbReference>
<name>A0A8H4RJY7_9HELO</name>
<feature type="region of interest" description="Disordered" evidence="5">
    <location>
        <begin position="1213"/>
        <end position="1261"/>
    </location>
</feature>
<feature type="compositionally biased region" description="Polar residues" evidence="5">
    <location>
        <begin position="99"/>
        <end position="117"/>
    </location>
</feature>
<comment type="caution">
    <text evidence="7">The sequence shown here is derived from an EMBL/GenBank/DDBJ whole genome shotgun (WGS) entry which is preliminary data.</text>
</comment>
<keyword evidence="8" id="KW-1185">Reference proteome</keyword>
<feature type="compositionally biased region" description="Polar residues" evidence="5">
    <location>
        <begin position="819"/>
        <end position="838"/>
    </location>
</feature>
<evidence type="ECO:0000313" key="8">
    <source>
        <dbReference type="Proteomes" id="UP000566819"/>
    </source>
</evidence>
<dbReference type="GO" id="GO:0061665">
    <property type="term" value="F:SUMO ligase activity"/>
    <property type="evidence" value="ECO:0007669"/>
    <property type="project" value="TreeGrafter"/>
</dbReference>
<feature type="region of interest" description="Disordered" evidence="5">
    <location>
        <begin position="753"/>
        <end position="790"/>
    </location>
</feature>
<dbReference type="GO" id="GO:0000785">
    <property type="term" value="C:chromatin"/>
    <property type="evidence" value="ECO:0007669"/>
    <property type="project" value="TreeGrafter"/>
</dbReference>
<dbReference type="InterPro" id="IPR013083">
    <property type="entry name" value="Znf_RING/FYVE/PHD"/>
</dbReference>
<feature type="compositionally biased region" description="Polar residues" evidence="5">
    <location>
        <begin position="642"/>
        <end position="653"/>
    </location>
</feature>
<reference evidence="7 8" key="1">
    <citation type="submission" date="2020-03" db="EMBL/GenBank/DDBJ databases">
        <title>Draft Genome Sequence of Cudoniella acicularis.</title>
        <authorList>
            <person name="Buettner E."/>
            <person name="Kellner H."/>
        </authorList>
    </citation>
    <scope>NUCLEOTIDE SEQUENCE [LARGE SCALE GENOMIC DNA]</scope>
    <source>
        <strain evidence="7 8">DSM 108380</strain>
    </source>
</reference>